<dbReference type="InterPro" id="IPR035914">
    <property type="entry name" value="Sperma_CUB_dom_sf"/>
</dbReference>
<dbReference type="Proteomes" id="UP001460072">
    <property type="component" value="Unassembled WGS sequence"/>
</dbReference>
<protein>
    <submittedName>
        <fullName evidence="5">Fibronectin type III domain-containing protein</fullName>
    </submittedName>
</protein>
<feature type="domain" description="Fibronectin type-III" evidence="3">
    <location>
        <begin position="430"/>
        <end position="524"/>
    </location>
</feature>
<dbReference type="InterPro" id="IPR036116">
    <property type="entry name" value="FN3_sf"/>
</dbReference>
<dbReference type="InterPro" id="IPR003961">
    <property type="entry name" value="FN3_dom"/>
</dbReference>
<reference evidence="5 6" key="1">
    <citation type="submission" date="2024-03" db="EMBL/GenBank/DDBJ databases">
        <title>Two novel species of the genus Flavobacterium exhibiting potentially degradation of complex polysaccharides.</title>
        <authorList>
            <person name="Lian X."/>
        </authorList>
    </citation>
    <scope>NUCLEOTIDE SEQUENCE [LARGE SCALE GENOMIC DNA]</scope>
    <source>
        <strain evidence="6">j3</strain>
    </source>
</reference>
<dbReference type="SUPFAM" id="SSF49854">
    <property type="entry name" value="Spermadhesin, CUB domain"/>
    <property type="match status" value="3"/>
</dbReference>
<dbReference type="Pfam" id="PF00932">
    <property type="entry name" value="LTD"/>
    <property type="match status" value="1"/>
</dbReference>
<name>A0ABU9N8H4_9FLAO</name>
<keyword evidence="2" id="KW-1015">Disulfide bond</keyword>
<evidence type="ECO:0000256" key="1">
    <source>
        <dbReference type="ARBA" id="ARBA00022737"/>
    </source>
</evidence>
<feature type="domain" description="Fibronectin type-III" evidence="3">
    <location>
        <begin position="209"/>
        <end position="301"/>
    </location>
</feature>
<dbReference type="Pfam" id="PF00041">
    <property type="entry name" value="fn3"/>
    <property type="match status" value="2"/>
</dbReference>
<dbReference type="Pfam" id="PF13585">
    <property type="entry name" value="CHU_C"/>
    <property type="match status" value="1"/>
</dbReference>
<evidence type="ECO:0000259" key="3">
    <source>
        <dbReference type="PROSITE" id="PS50853"/>
    </source>
</evidence>
<dbReference type="CDD" id="cd00041">
    <property type="entry name" value="CUB"/>
    <property type="match status" value="3"/>
</dbReference>
<evidence type="ECO:0000313" key="6">
    <source>
        <dbReference type="Proteomes" id="UP001460072"/>
    </source>
</evidence>
<gene>
    <name evidence="5" type="ORF">WFZ85_10575</name>
</gene>
<feature type="domain" description="Fibronectin type-III" evidence="3">
    <location>
        <begin position="881"/>
        <end position="973"/>
    </location>
</feature>
<proteinExistence type="predicted"/>
<dbReference type="Gene3D" id="2.60.40.10">
    <property type="entry name" value="Immunoglobulins"/>
    <property type="match status" value="4"/>
</dbReference>
<dbReference type="PANTHER" id="PTHR46708:SF2">
    <property type="entry name" value="FIBRONECTIN TYPE-III DOMAIN-CONTAINING PROTEIN"/>
    <property type="match status" value="1"/>
</dbReference>
<keyword evidence="1" id="KW-0677">Repeat</keyword>
<dbReference type="PANTHER" id="PTHR46708">
    <property type="entry name" value="TENASCIN"/>
    <property type="match status" value="1"/>
</dbReference>
<dbReference type="PROSITE" id="PS51841">
    <property type="entry name" value="LTD"/>
    <property type="match status" value="1"/>
</dbReference>
<dbReference type="NCBIfam" id="NF038128">
    <property type="entry name" value="choice_anch_J"/>
    <property type="match status" value="1"/>
</dbReference>
<dbReference type="SMART" id="SM00060">
    <property type="entry name" value="FN3"/>
    <property type="match status" value="4"/>
</dbReference>
<dbReference type="PROSITE" id="PS50853">
    <property type="entry name" value="FN3"/>
    <property type="match status" value="4"/>
</dbReference>
<dbReference type="SUPFAM" id="SSF49265">
    <property type="entry name" value="Fibronectin type III"/>
    <property type="match status" value="4"/>
</dbReference>
<dbReference type="InterPro" id="IPR013783">
    <property type="entry name" value="Ig-like_fold"/>
</dbReference>
<evidence type="ECO:0000313" key="5">
    <source>
        <dbReference type="EMBL" id="MEM0543067.1"/>
    </source>
</evidence>
<accession>A0ABU9N8H4</accession>
<dbReference type="Gene3D" id="2.60.120.200">
    <property type="match status" value="1"/>
</dbReference>
<comment type="caution">
    <text evidence="5">The sequence shown here is derived from an EMBL/GenBank/DDBJ whole genome shotgun (WGS) entry which is preliminary data.</text>
</comment>
<dbReference type="InterPro" id="IPR050991">
    <property type="entry name" value="ECM_Regulatory_Proteins"/>
</dbReference>
<dbReference type="CDD" id="cd00063">
    <property type="entry name" value="FN3"/>
    <property type="match status" value="2"/>
</dbReference>
<dbReference type="RefSeq" id="WP_342696268.1">
    <property type="nucleotide sequence ID" value="NZ_JBCGDO010000013.1"/>
</dbReference>
<dbReference type="SMART" id="SM00042">
    <property type="entry name" value="CUB"/>
    <property type="match status" value="3"/>
</dbReference>
<feature type="domain" description="LTD" evidence="4">
    <location>
        <begin position="1529"/>
        <end position="1655"/>
    </location>
</feature>
<evidence type="ECO:0000259" key="4">
    <source>
        <dbReference type="PROSITE" id="PS51841"/>
    </source>
</evidence>
<dbReference type="Gene3D" id="2.60.120.290">
    <property type="entry name" value="Spermadhesin, CUB domain"/>
    <property type="match status" value="3"/>
</dbReference>
<sequence length="2090" mass="215698">MKKITLLLLFILFSITGYSQLTEGFESTTGPDALPSTNWTLASGNWAVFDNGVGTGQRWGNAPIVTPSNAFQGDNAAYINRENLGTEGLISQDYLSTPLVTIPANGQLRFFARSFASGNQGTLYQIRVAPSTASQTNPAAYNLVQQWDETTLSATFNVYEEKIVDLSAFASQQVYVSFVRVHTQLPGGLNGAGDRWLVDNVNIVQRCLEPTNLTFSAITQNGATLNWANPSGATSWEIEIVLATATPTGTGVIYNGTLPYLATGLLPNTAYKFFVRAICNTGFSSAWSVASANFTTGTAPPECGGNFVDAGGPTANYPNNSNSTTTICPTIPGEKVTVTFTSFNTEATWDGLYVYNGNGAVPANLIASANPAGNVPGGLAGSYWGTAIPGPFTSSATDGCLTFVFRSDGFVNNPGWVANITCAPPPACEQPITLVSSAVTSNSATLAWTNVGVATTWEVIALPCTAPAPNASTTGFITTSSNPHTFTGLASATCYNLYVRGNCSSTSNGVSAWSGPRTITTLVAPPECGGNFVDAGGPTANYPNNSNTTTTICPTIPGEKVTVTFTSFNTEATWDGLYVYDGNGVVPANLIASANPAGNVPGGLAGSYWGTTIPGPFTSSAADGCLTFVFRSDGAVNNPGWVANITCAPPPACQQPITLVTSAVTSNSATLAWTNVGVATTWEVIALPCTAPAPDASTTGFITTSTNIYTFTELAASTCYNLYVRGNCSSSSNGVSLWSGPRTITTQVAPPVCGGTFTDVGGPNADYTNSLDSTVIVCPTAGNVVTVTFTAFNTEATWDGLYVFDGISVTSPQIASANPAGNVPGGLAGSFWGDLTGNLPGPFTSSSLDGCLTFRFRTDGSGTRSGWVANVTCAAAPNCARPTALAATTITSTSALLGWTESNPAVTQWEIIHLPFGSPAPTSAATGILTSSNPALISGLLPGTRYTFYVRAICPTSGTSAWSIGSSFTTLVINDECAGAIFTPVNSSSICQQVTPGTITSATASLPATTAPCIGTADDDVWFQFVATNPFLNVALQNITGTTTNLNYGVYAGQCGTLTQIFCSPINETSAVVNNLTIGQTYFVRVYSNANTAQTVNFNLCITTPSSCITGQSACQDLNYQNTTGVDSQGTVGCLGSTPNPTYYTINIATTGPINLLLTQSTTQGGAANLDVDYAAWGPFPSQAAACAAIGNPPTLAPGIGVPISQTTGCSFSIAATENLNIVNAVAGQVYVILITNFSDDPGFISLTQTNTNAAGAGTYQCCPNAFFSYNPATYCQLPGASNPIAVIDNGSVAGTFSSTPGLVFVNTATGEIDLAASTPGNYLVTNTVAATASCIEFVKTFTISIVAPTSATISYGATSPTKFCRSISTLQAVNQTGTLGGTYSAIPNIGLSINPSTGAINPSLSSPGIYTITYGIPGSVCTVGNPSTQVEIIALPALVSPGNQTVCNSYTLPVIAVGNYYSQAGGVGAPLDINVPLETSQLVYIYAINGDGCTSEQSFNVAIGQAPTPTLNVTQTACNVQTGTIEVTAPIGAVSGLPSNLFISEVTDAATGSLTYVEIFNGTGTSVDLSNYKLKVYNNGGTTPNCDLLLSGTIANNATNIIKLSSDANVAGVTPNQSFTGCGGVNTDDNIRLTTSADVEIDIWGRIDGVSFTPLNQPGYTYRRNNTASVPSLTWNAADWTALDPENYSNLGNFTSLTTGFQYNIDGGAFQSSTIFNNVAPGDHIIRVLDLASGCLSVPVTVTINPVPVTPTFGNLAATTPVCSGGNAVFSLLGTPNATVTYTINGGANQTVILDTAGNGTVTVNAATGNTTILLSEISLASCTTTLSNTATVVVNPNPTVTNLVATTPVCFEGNAVFTLTGTPNATVTYTINNNANQTVVLDANGNAPVTITAVTSNTSILLSQISLASCTTSISNTATVVVNPLLQVAIAGDCVGSAYTLTANPVNGSFDSLAANYSWKDSSGNPIGGNTQSIIVTQPGEYTVNVFSGGCPSSAVFSADNVSCVIQKGISVNNDGKNDTFDLSGYNVRKLSIYNRLGVKAYSKNNYINEWGGQSDSGDELPDGTYYYVIERNDGETKTGWIYINREQ</sequence>
<dbReference type="InterPro" id="IPR056600">
    <property type="entry name" value="GBD_T9SS_assoc"/>
</dbReference>
<dbReference type="InterPro" id="IPR001322">
    <property type="entry name" value="Lamin_tail_dom"/>
</dbReference>
<feature type="domain" description="Fibronectin type-III" evidence="3">
    <location>
        <begin position="655"/>
        <end position="749"/>
    </location>
</feature>
<dbReference type="InterPro" id="IPR000859">
    <property type="entry name" value="CUB_dom"/>
</dbReference>
<dbReference type="EMBL" id="JBCGDO010000013">
    <property type="protein sequence ID" value="MEM0543067.1"/>
    <property type="molecule type" value="Genomic_DNA"/>
</dbReference>
<keyword evidence="6" id="KW-1185">Reference proteome</keyword>
<evidence type="ECO:0000256" key="2">
    <source>
        <dbReference type="ARBA" id="ARBA00023157"/>
    </source>
</evidence>
<dbReference type="Pfam" id="PF23759">
    <property type="entry name" value="GBD_T9SS_assoc"/>
    <property type="match status" value="1"/>
</dbReference>
<organism evidence="5 6">
    <name type="scientific">Flavobacterium aureirubrum</name>
    <dbReference type="NCBI Taxonomy" id="3133147"/>
    <lineage>
        <taxon>Bacteria</taxon>
        <taxon>Pseudomonadati</taxon>
        <taxon>Bacteroidota</taxon>
        <taxon>Flavobacteriia</taxon>
        <taxon>Flavobacteriales</taxon>
        <taxon>Flavobacteriaceae</taxon>
        <taxon>Flavobacterium</taxon>
    </lineage>
</organism>